<evidence type="ECO:0000256" key="3">
    <source>
        <dbReference type="ARBA" id="ARBA00022989"/>
    </source>
</evidence>
<dbReference type="InterPro" id="IPR036259">
    <property type="entry name" value="MFS_trans_sf"/>
</dbReference>
<dbReference type="OrthoDB" id="422206at2759"/>
<evidence type="ECO:0000313" key="8">
    <source>
        <dbReference type="Proteomes" id="UP000252139"/>
    </source>
</evidence>
<feature type="transmembrane region" description="Helical" evidence="5">
    <location>
        <begin position="379"/>
        <end position="399"/>
    </location>
</feature>
<feature type="transmembrane region" description="Helical" evidence="5">
    <location>
        <begin position="131"/>
        <end position="158"/>
    </location>
</feature>
<sequence>MMERATRLEDREAWKQGEDLEEISFIFKTYKIRFFGLTMIALANIASSLNWLAVAPVPDYSNAYFNNAGLTAINWFSNIFMLTYIVAGPISSWAYDHWSIKTGIIIGCVLQVIGAWIRYFSNFVHDSTGKLALAMIGQVICAFGQPFILNVCTPYAALWFSAKSRGTATMVGGIANAIGMAIADVIIPAIVTDADQVQLGFLIIACITTGFMIPVFFIPKKPKTPPSYSASSKNKFALTFWQSIYELITNYNFVIVFVAFGVLCGMASTFTSILTQIVAPYKISVDNAGYLGAAFIVAGLVGAALTGIFIDKTGRHKIVIKIYVPIIGALYLAFYFIVQKGDFGALVAICVLMGFFTFSLLPVALELSVESSYPISESISSSMLWMCSQVLGLVFLAVIDALRNPDGTYTRGLIFIVCVIFPVSILTTIYNSPNKRLEFEERNAGKQ</sequence>
<evidence type="ECO:0000256" key="4">
    <source>
        <dbReference type="ARBA" id="ARBA00023136"/>
    </source>
</evidence>
<dbReference type="Proteomes" id="UP000252139">
    <property type="component" value="Unassembled WGS sequence"/>
</dbReference>
<dbReference type="GO" id="GO:0022857">
    <property type="term" value="F:transmembrane transporter activity"/>
    <property type="evidence" value="ECO:0007669"/>
    <property type="project" value="InterPro"/>
</dbReference>
<dbReference type="PROSITE" id="PS50850">
    <property type="entry name" value="MFS"/>
    <property type="match status" value="1"/>
</dbReference>
<evidence type="ECO:0000313" key="7">
    <source>
        <dbReference type="EMBL" id="RCH97216.1"/>
    </source>
</evidence>
<feature type="transmembrane region" description="Helical" evidence="5">
    <location>
        <begin position="34"/>
        <end position="55"/>
    </location>
</feature>
<gene>
    <name evidence="7" type="ORF">CU097_010765</name>
</gene>
<feature type="transmembrane region" description="Helical" evidence="5">
    <location>
        <begin position="170"/>
        <end position="191"/>
    </location>
</feature>
<dbReference type="PANTHER" id="PTHR10924">
    <property type="entry name" value="MAJOR FACILITATOR SUPERFAMILY PROTEIN-RELATED"/>
    <property type="match status" value="1"/>
</dbReference>
<feature type="transmembrane region" description="Helical" evidence="5">
    <location>
        <begin position="290"/>
        <end position="310"/>
    </location>
</feature>
<keyword evidence="2 5" id="KW-0812">Transmembrane</keyword>
<dbReference type="InterPro" id="IPR049680">
    <property type="entry name" value="FLVCR1-2_SLC49-like"/>
</dbReference>
<dbReference type="Pfam" id="PF07690">
    <property type="entry name" value="MFS_1"/>
    <property type="match status" value="1"/>
</dbReference>
<organism evidence="7 8">
    <name type="scientific">Rhizopus azygosporus</name>
    <name type="common">Rhizopus microsporus var. azygosporus</name>
    <dbReference type="NCBI Taxonomy" id="86630"/>
    <lineage>
        <taxon>Eukaryota</taxon>
        <taxon>Fungi</taxon>
        <taxon>Fungi incertae sedis</taxon>
        <taxon>Mucoromycota</taxon>
        <taxon>Mucoromycotina</taxon>
        <taxon>Mucoromycetes</taxon>
        <taxon>Mucorales</taxon>
        <taxon>Mucorineae</taxon>
        <taxon>Rhizopodaceae</taxon>
        <taxon>Rhizopus</taxon>
    </lineage>
</organism>
<name>A0A367K4Z0_RHIAZ</name>
<dbReference type="InterPro" id="IPR020846">
    <property type="entry name" value="MFS_dom"/>
</dbReference>
<protein>
    <recommendedName>
        <fullName evidence="6">Major facilitator superfamily (MFS) profile domain-containing protein</fullName>
    </recommendedName>
</protein>
<dbReference type="PANTHER" id="PTHR10924:SF6">
    <property type="entry name" value="SOLUTE CARRIER FAMILY 49 MEMBER A3"/>
    <property type="match status" value="1"/>
</dbReference>
<feature type="transmembrane region" description="Helical" evidence="5">
    <location>
        <begin position="322"/>
        <end position="338"/>
    </location>
</feature>
<accession>A0A367K4Z0</accession>
<dbReference type="InterPro" id="IPR011701">
    <property type="entry name" value="MFS"/>
</dbReference>
<feature type="transmembrane region" description="Helical" evidence="5">
    <location>
        <begin position="197"/>
        <end position="218"/>
    </location>
</feature>
<evidence type="ECO:0000259" key="6">
    <source>
        <dbReference type="PROSITE" id="PS50850"/>
    </source>
</evidence>
<feature type="transmembrane region" description="Helical" evidence="5">
    <location>
        <begin position="411"/>
        <end position="430"/>
    </location>
</feature>
<feature type="transmembrane region" description="Helical" evidence="5">
    <location>
        <begin position="344"/>
        <end position="367"/>
    </location>
</feature>
<feature type="transmembrane region" description="Helical" evidence="5">
    <location>
        <begin position="102"/>
        <end position="119"/>
    </location>
</feature>
<dbReference type="AlphaFoldDB" id="A0A367K4Z0"/>
<comment type="subcellular location">
    <subcellularLocation>
        <location evidence="1">Membrane</location>
        <topology evidence="1">Multi-pass membrane protein</topology>
    </subcellularLocation>
</comment>
<dbReference type="GO" id="GO:0016020">
    <property type="term" value="C:membrane"/>
    <property type="evidence" value="ECO:0007669"/>
    <property type="project" value="UniProtKB-SubCell"/>
</dbReference>
<keyword evidence="8" id="KW-1185">Reference proteome</keyword>
<evidence type="ECO:0000256" key="2">
    <source>
        <dbReference type="ARBA" id="ARBA00022692"/>
    </source>
</evidence>
<evidence type="ECO:0000256" key="5">
    <source>
        <dbReference type="SAM" id="Phobius"/>
    </source>
</evidence>
<dbReference type="Gene3D" id="1.20.1250.20">
    <property type="entry name" value="MFS general substrate transporter like domains"/>
    <property type="match status" value="2"/>
</dbReference>
<evidence type="ECO:0000256" key="1">
    <source>
        <dbReference type="ARBA" id="ARBA00004141"/>
    </source>
</evidence>
<feature type="transmembrane region" description="Helical" evidence="5">
    <location>
        <begin position="253"/>
        <end position="278"/>
    </location>
</feature>
<feature type="domain" description="Major facilitator superfamily (MFS) profile" evidence="6">
    <location>
        <begin position="36"/>
        <end position="436"/>
    </location>
</feature>
<reference evidence="7 8" key="1">
    <citation type="journal article" date="2018" name="G3 (Bethesda)">
        <title>Phylogenetic and Phylogenomic Definition of Rhizopus Species.</title>
        <authorList>
            <person name="Gryganskyi A.P."/>
            <person name="Golan J."/>
            <person name="Dolatabadi S."/>
            <person name="Mondo S."/>
            <person name="Robb S."/>
            <person name="Idnurm A."/>
            <person name="Muszewska A."/>
            <person name="Steczkiewicz K."/>
            <person name="Masonjones S."/>
            <person name="Liao H.L."/>
            <person name="Gajdeczka M.T."/>
            <person name="Anike F."/>
            <person name="Vuek A."/>
            <person name="Anishchenko I.M."/>
            <person name="Voigt K."/>
            <person name="de Hoog G.S."/>
            <person name="Smith M.E."/>
            <person name="Heitman J."/>
            <person name="Vilgalys R."/>
            <person name="Stajich J.E."/>
        </authorList>
    </citation>
    <scope>NUCLEOTIDE SEQUENCE [LARGE SCALE GENOMIC DNA]</scope>
    <source>
        <strain evidence="7 8">CBS 357.93</strain>
    </source>
</reference>
<comment type="caution">
    <text evidence="7">The sequence shown here is derived from an EMBL/GenBank/DDBJ whole genome shotgun (WGS) entry which is preliminary data.</text>
</comment>
<proteinExistence type="predicted"/>
<feature type="transmembrane region" description="Helical" evidence="5">
    <location>
        <begin position="75"/>
        <end position="95"/>
    </location>
</feature>
<keyword evidence="4 5" id="KW-0472">Membrane</keyword>
<keyword evidence="3 5" id="KW-1133">Transmembrane helix</keyword>
<dbReference type="EMBL" id="PJQL01000297">
    <property type="protein sequence ID" value="RCH97216.1"/>
    <property type="molecule type" value="Genomic_DNA"/>
</dbReference>
<dbReference type="SUPFAM" id="SSF103473">
    <property type="entry name" value="MFS general substrate transporter"/>
    <property type="match status" value="1"/>
</dbReference>